<dbReference type="OrthoDB" id="2803071at2759"/>
<sequence length="332" mass="36981">MSTAFVHPFDIPDDETAREALLAKLRGWERGAENTALETISLGAEFTGDLPASVPKNVPPCASALCDHFLWPEPRPHSIQTSVVRPGLHLTVVEKMPTAALHAQVYVAATDSGALLAVKIYQPKIAGRTELELDDDAETWSNVLQQYRREHWAYDRMRALQGVVVPYVYGFFMVDLPHGEPAVALVMEYIVNDFEYVSNSTRNTRDTAHNIGLGLVAVAHAIVNCDVAHEDLAGRNVLWPRHSAYVAKISGLQPYAGPLPVVIDFAFAGPIYDQWDGSYMMNMLLRILTSFGVHDSVRHELVQDLMARQEVLDMFGFSSLIQQHIKYMIAKI</sequence>
<dbReference type="InParanoid" id="A0A165EW64"/>
<name>A0A165EW64_EXIGL</name>
<protein>
    <recommendedName>
        <fullName evidence="3">Protein kinase domain-containing protein</fullName>
    </recommendedName>
</protein>
<organism evidence="1 2">
    <name type="scientific">Exidia glandulosa HHB12029</name>
    <dbReference type="NCBI Taxonomy" id="1314781"/>
    <lineage>
        <taxon>Eukaryota</taxon>
        <taxon>Fungi</taxon>
        <taxon>Dikarya</taxon>
        <taxon>Basidiomycota</taxon>
        <taxon>Agaricomycotina</taxon>
        <taxon>Agaricomycetes</taxon>
        <taxon>Auriculariales</taxon>
        <taxon>Exidiaceae</taxon>
        <taxon>Exidia</taxon>
    </lineage>
</organism>
<gene>
    <name evidence="1" type="ORF">EXIGLDRAFT_773238</name>
</gene>
<keyword evidence="2" id="KW-1185">Reference proteome</keyword>
<dbReference type="EMBL" id="KV426114">
    <property type="protein sequence ID" value="KZV87827.1"/>
    <property type="molecule type" value="Genomic_DNA"/>
</dbReference>
<accession>A0A165EW64</accession>
<proteinExistence type="predicted"/>
<reference evidence="1 2" key="1">
    <citation type="journal article" date="2016" name="Mol. Biol. Evol.">
        <title>Comparative Genomics of Early-Diverging Mushroom-Forming Fungi Provides Insights into the Origins of Lignocellulose Decay Capabilities.</title>
        <authorList>
            <person name="Nagy L.G."/>
            <person name="Riley R."/>
            <person name="Tritt A."/>
            <person name="Adam C."/>
            <person name="Daum C."/>
            <person name="Floudas D."/>
            <person name="Sun H."/>
            <person name="Yadav J.S."/>
            <person name="Pangilinan J."/>
            <person name="Larsson K.H."/>
            <person name="Matsuura K."/>
            <person name="Barry K."/>
            <person name="Labutti K."/>
            <person name="Kuo R."/>
            <person name="Ohm R.A."/>
            <person name="Bhattacharya S.S."/>
            <person name="Shirouzu T."/>
            <person name="Yoshinaga Y."/>
            <person name="Martin F.M."/>
            <person name="Grigoriev I.V."/>
            <person name="Hibbett D.S."/>
        </authorList>
    </citation>
    <scope>NUCLEOTIDE SEQUENCE [LARGE SCALE GENOMIC DNA]</scope>
    <source>
        <strain evidence="1 2">HHB12029</strain>
    </source>
</reference>
<evidence type="ECO:0000313" key="1">
    <source>
        <dbReference type="EMBL" id="KZV87827.1"/>
    </source>
</evidence>
<evidence type="ECO:0000313" key="2">
    <source>
        <dbReference type="Proteomes" id="UP000077266"/>
    </source>
</evidence>
<dbReference type="Proteomes" id="UP000077266">
    <property type="component" value="Unassembled WGS sequence"/>
</dbReference>
<dbReference type="SUPFAM" id="SSF56112">
    <property type="entry name" value="Protein kinase-like (PK-like)"/>
    <property type="match status" value="1"/>
</dbReference>
<dbReference type="InterPro" id="IPR011009">
    <property type="entry name" value="Kinase-like_dom_sf"/>
</dbReference>
<evidence type="ECO:0008006" key="3">
    <source>
        <dbReference type="Google" id="ProtNLM"/>
    </source>
</evidence>
<dbReference type="AlphaFoldDB" id="A0A165EW64"/>